<dbReference type="Gene3D" id="1.10.238.10">
    <property type="entry name" value="EF-hand"/>
    <property type="match status" value="1"/>
</dbReference>
<keyword evidence="5" id="KW-1185">Reference proteome</keyword>
<dbReference type="Proteomes" id="UP000521872">
    <property type="component" value="Unassembled WGS sequence"/>
</dbReference>
<feature type="region of interest" description="Disordered" evidence="2">
    <location>
        <begin position="175"/>
        <end position="229"/>
    </location>
</feature>
<feature type="compositionally biased region" description="Basic and acidic residues" evidence="2">
    <location>
        <begin position="177"/>
        <end position="198"/>
    </location>
</feature>
<dbReference type="Pfam" id="PF03556">
    <property type="entry name" value="Cullin_binding"/>
    <property type="match status" value="1"/>
</dbReference>
<organism evidence="4 5">
    <name type="scientific">Agrocybe pediades</name>
    <dbReference type="NCBI Taxonomy" id="84607"/>
    <lineage>
        <taxon>Eukaryota</taxon>
        <taxon>Fungi</taxon>
        <taxon>Dikarya</taxon>
        <taxon>Basidiomycota</taxon>
        <taxon>Agaricomycotina</taxon>
        <taxon>Agaricomycetes</taxon>
        <taxon>Agaricomycetidae</taxon>
        <taxon>Agaricales</taxon>
        <taxon>Agaricineae</taxon>
        <taxon>Strophariaceae</taxon>
        <taxon>Agrocybe</taxon>
    </lineage>
</organism>
<evidence type="ECO:0000256" key="2">
    <source>
        <dbReference type="SAM" id="MobiDB-lite"/>
    </source>
</evidence>
<proteinExistence type="predicted"/>
<dbReference type="GO" id="GO:0097602">
    <property type="term" value="F:cullin family protein binding"/>
    <property type="evidence" value="ECO:0007669"/>
    <property type="project" value="TreeGrafter"/>
</dbReference>
<feature type="compositionally biased region" description="Low complexity" evidence="2">
    <location>
        <begin position="213"/>
        <end position="222"/>
    </location>
</feature>
<dbReference type="InterPro" id="IPR042460">
    <property type="entry name" value="DCN1-like_PONY"/>
</dbReference>
<feature type="region of interest" description="Disordered" evidence="2">
    <location>
        <begin position="1"/>
        <end position="94"/>
    </location>
</feature>
<accession>A0A8H4QPJ0</accession>
<feature type="compositionally biased region" description="Acidic residues" evidence="2">
    <location>
        <begin position="62"/>
        <end position="73"/>
    </location>
</feature>
<dbReference type="EMBL" id="JAACJL010000044">
    <property type="protein sequence ID" value="KAF4614783.1"/>
    <property type="molecule type" value="Genomic_DNA"/>
</dbReference>
<dbReference type="GO" id="GO:0045116">
    <property type="term" value="P:protein neddylation"/>
    <property type="evidence" value="ECO:0007669"/>
    <property type="project" value="TreeGrafter"/>
</dbReference>
<gene>
    <name evidence="4" type="ORF">D9613_003270</name>
</gene>
<evidence type="ECO:0000259" key="3">
    <source>
        <dbReference type="PROSITE" id="PS51229"/>
    </source>
</evidence>
<dbReference type="InterPro" id="IPR005176">
    <property type="entry name" value="PONY_dom"/>
</dbReference>
<protein>
    <recommendedName>
        <fullName evidence="1">Defective in cullin neddylation protein</fullName>
    </recommendedName>
</protein>
<comment type="function">
    <text evidence="1">Neddylation of cullins play an essential role in the regulation of SCF-type complexes activity.</text>
</comment>
<feature type="compositionally biased region" description="Basic residues" evidence="2">
    <location>
        <begin position="79"/>
        <end position="93"/>
    </location>
</feature>
<evidence type="ECO:0000313" key="4">
    <source>
        <dbReference type="EMBL" id="KAF4614783.1"/>
    </source>
</evidence>
<name>A0A8H4QPJ0_9AGAR</name>
<dbReference type="Gene3D" id="1.10.238.200">
    <property type="entry name" value="Cullin, PONY binding domain"/>
    <property type="match status" value="1"/>
</dbReference>
<dbReference type="PROSITE" id="PS51229">
    <property type="entry name" value="DCUN1"/>
    <property type="match status" value="1"/>
</dbReference>
<feature type="domain" description="DCUN1" evidence="3">
    <location>
        <begin position="230"/>
        <end position="446"/>
    </location>
</feature>
<evidence type="ECO:0000256" key="1">
    <source>
        <dbReference type="RuleBase" id="RU410713"/>
    </source>
</evidence>
<dbReference type="PANTHER" id="PTHR12281">
    <property type="entry name" value="RP42 RELATED"/>
    <property type="match status" value="1"/>
</dbReference>
<dbReference type="PANTHER" id="PTHR12281:SF12">
    <property type="entry name" value="DEFECTIVE IN CULLIN NEDDYLATION PROTEIN"/>
    <property type="match status" value="1"/>
</dbReference>
<feature type="compositionally biased region" description="Low complexity" evidence="2">
    <location>
        <begin position="15"/>
        <end position="48"/>
    </location>
</feature>
<evidence type="ECO:0000313" key="5">
    <source>
        <dbReference type="Proteomes" id="UP000521872"/>
    </source>
</evidence>
<dbReference type="GO" id="GO:0031624">
    <property type="term" value="F:ubiquitin conjugating enzyme binding"/>
    <property type="evidence" value="ECO:0007669"/>
    <property type="project" value="TreeGrafter"/>
</dbReference>
<reference evidence="4 5" key="1">
    <citation type="submission" date="2019-12" db="EMBL/GenBank/DDBJ databases">
        <authorList>
            <person name="Floudas D."/>
            <person name="Bentzer J."/>
            <person name="Ahren D."/>
            <person name="Johansson T."/>
            <person name="Persson P."/>
            <person name="Tunlid A."/>
        </authorList>
    </citation>
    <scope>NUCLEOTIDE SEQUENCE [LARGE SCALE GENOMIC DNA]</scope>
    <source>
        <strain evidence="4 5">CBS 102.39</strain>
    </source>
</reference>
<sequence>MPPKRKQNDDSALEASTSTRSTRTSTRSSTAKTTAKETAASKATNAKKTTGRGAAKSAVLNDEADDQKDDSESIESARPAKKARTSAPSRKKATNAAASRVQKIDYIIEIDDFIVRGIDQPDFIFAGTGILCRYSSRLLYFGRPVTSLPVELVDASLPILMRFSSLLCCSPNNVKRTHSDEDHARKPSFSKEEPRVEHATSNNGHKVESPAPKTSKSSQTSKKSTKKEPYSAQGALQLFEKYADNDDTNVIGPDGFVQLCTDAGMPMEGALPIIFEWQLNAKEMAKISKEEWVAGTTTLQISSIPQISALVKELEDLLILEKRPVSSTAKGQPDYDRKAYLGYAADVKSAFQKLYFFSFNLVKPEGSKNIEMETAIAFWTVLLVPKYPLMGEIIRFINEKGTYKASNKDLWSMMLEFCQTVSPTLENYEADGAWPTLLDDFVAWKSIQSSNGAAEPAAE</sequence>
<dbReference type="AlphaFoldDB" id="A0A8H4QPJ0"/>
<dbReference type="InterPro" id="IPR014764">
    <property type="entry name" value="DCN-prot"/>
</dbReference>
<dbReference type="GO" id="GO:0032182">
    <property type="term" value="F:ubiquitin-like protein binding"/>
    <property type="evidence" value="ECO:0007669"/>
    <property type="project" value="TreeGrafter"/>
</dbReference>
<comment type="caution">
    <text evidence="4">The sequence shown here is derived from an EMBL/GenBank/DDBJ whole genome shotgun (WGS) entry which is preliminary data.</text>
</comment>
<dbReference type="GO" id="GO:0000151">
    <property type="term" value="C:ubiquitin ligase complex"/>
    <property type="evidence" value="ECO:0007669"/>
    <property type="project" value="TreeGrafter"/>
</dbReference>